<evidence type="ECO:0000313" key="8">
    <source>
        <dbReference type="Proteomes" id="UP000237947"/>
    </source>
</evidence>
<dbReference type="GO" id="GO:0070041">
    <property type="term" value="F:rRNA (uridine-C5-)-methyltransferase activity"/>
    <property type="evidence" value="ECO:0007669"/>
    <property type="project" value="TreeGrafter"/>
</dbReference>
<dbReference type="Gene3D" id="2.40.50.1070">
    <property type="match status" value="1"/>
</dbReference>
<dbReference type="InterPro" id="IPR030390">
    <property type="entry name" value="MeTrfase_TrmA_AS"/>
</dbReference>
<keyword evidence="1 4" id="KW-0489">Methyltransferase</keyword>
<dbReference type="PANTHER" id="PTHR11061:SF30">
    <property type="entry name" value="TRNA (URACIL(54)-C(5))-METHYLTRANSFERASE"/>
    <property type="match status" value="1"/>
</dbReference>
<dbReference type="GO" id="GO:0070475">
    <property type="term" value="P:rRNA base methylation"/>
    <property type="evidence" value="ECO:0007669"/>
    <property type="project" value="TreeGrafter"/>
</dbReference>
<dbReference type="Proteomes" id="UP000237947">
    <property type="component" value="Chromosome"/>
</dbReference>
<evidence type="ECO:0000259" key="6">
    <source>
        <dbReference type="PROSITE" id="PS50926"/>
    </source>
</evidence>
<dbReference type="InterPro" id="IPR012340">
    <property type="entry name" value="NA-bd_OB-fold"/>
</dbReference>
<dbReference type="EMBL" id="CP027226">
    <property type="protein sequence ID" value="AVM42227.1"/>
    <property type="molecule type" value="Genomic_DNA"/>
</dbReference>
<dbReference type="Pfam" id="PF01938">
    <property type="entry name" value="TRAM"/>
    <property type="match status" value="1"/>
</dbReference>
<evidence type="ECO:0000313" key="7">
    <source>
        <dbReference type="EMBL" id="AVM42227.1"/>
    </source>
</evidence>
<dbReference type="OrthoDB" id="9804590at2"/>
<feature type="active site" evidence="5">
    <location>
        <position position="401"/>
    </location>
</feature>
<dbReference type="Gene3D" id="2.40.50.140">
    <property type="entry name" value="Nucleic acid-binding proteins"/>
    <property type="match status" value="1"/>
</dbReference>
<dbReference type="PROSITE" id="PS01230">
    <property type="entry name" value="TRMA_1"/>
    <property type="match status" value="1"/>
</dbReference>
<feature type="binding site" evidence="4">
    <location>
        <position position="273"/>
    </location>
    <ligand>
        <name>S-adenosyl-L-methionine</name>
        <dbReference type="ChEBI" id="CHEBI:59789"/>
    </ligand>
</feature>
<feature type="binding site" evidence="4">
    <location>
        <position position="306"/>
    </location>
    <ligand>
        <name>S-adenosyl-L-methionine</name>
        <dbReference type="ChEBI" id="CHEBI:59789"/>
    </ligand>
</feature>
<keyword evidence="2 4" id="KW-0808">Transferase</keyword>
<dbReference type="AlphaFoldDB" id="A0A2S0KMI7"/>
<sequence length="537" mass="61389">MQEKDLITVKISDFTQDAKGVGHIDGLAVFVPYALPGDTVLAQIKTIKKRYLEAELIELINPSSERRNLVDPNSIICEAAPIINLNYSSQIAWKQKLVADQLRKIAKLNIEENSIKVNENPLHELHYRNKVNLKFDDNAYISMSRRGSNFLERIDGHPLFQDSINEFIYEWNNSYLSELKLGVLSENISEIVIRSNSFGELMLNFFVVDINSNTKEILTELLQINPNIKVLALTEDKGRHSFNNKTEYITKETELQENIAGISFSYGVHTFLQVNNHTLENIYRKSEEFLINKDSGHSKQNLLDLYCGIGINSIFLAQNFQKVIGVEYVKSSIEAAKKNAINNHANNVEFFVGKAEDLIEDLVAEHEIDKVYVDPPRKGLDIEVINCIVSSSINEVLYMSCNPATLARDLGVFLESGFYVKNIEIIDQFPNTTHVETVALLSKLDVDKHINIEIELDELDLTSAESKATYAQIKEYVWNKFQLKVPTLYIAQIKRKCGIELREHYNKSKKEKQIIPQCTPEKEEAIMDALRHFKMIE</sequence>
<protein>
    <submittedName>
        <fullName evidence="7">23S rRNA (Uracil(1939)-C(5))-methyltransferase RlmD</fullName>
    </submittedName>
</protein>
<name>A0A2S0KMI7_9FIRM</name>
<organism evidence="7 8">
    <name type="scientific">Fastidiosipila sanguinis</name>
    <dbReference type="NCBI Taxonomy" id="236753"/>
    <lineage>
        <taxon>Bacteria</taxon>
        <taxon>Bacillati</taxon>
        <taxon>Bacillota</taxon>
        <taxon>Clostridia</taxon>
        <taxon>Eubacteriales</taxon>
        <taxon>Oscillospiraceae</taxon>
        <taxon>Fastidiosipila</taxon>
    </lineage>
</organism>
<comment type="similarity">
    <text evidence="4">Belongs to the class I-like SAM-binding methyltransferase superfamily. RNA M5U methyltransferase family.</text>
</comment>
<dbReference type="CDD" id="cd02440">
    <property type="entry name" value="AdoMet_MTases"/>
    <property type="match status" value="1"/>
</dbReference>
<dbReference type="PROSITE" id="PS51687">
    <property type="entry name" value="SAM_MT_RNA_M5U"/>
    <property type="match status" value="1"/>
</dbReference>
<dbReference type="RefSeq" id="WP_106012211.1">
    <property type="nucleotide sequence ID" value="NZ_CP027226.1"/>
</dbReference>
<dbReference type="PANTHER" id="PTHR11061">
    <property type="entry name" value="RNA M5U METHYLTRANSFERASE"/>
    <property type="match status" value="1"/>
</dbReference>
<dbReference type="PROSITE" id="PS50926">
    <property type="entry name" value="TRAM"/>
    <property type="match status" value="1"/>
</dbReference>
<keyword evidence="8" id="KW-1185">Reference proteome</keyword>
<gene>
    <name evidence="7" type="ORF">C5Q98_02810</name>
</gene>
<dbReference type="InterPro" id="IPR002792">
    <property type="entry name" value="TRAM_dom"/>
</dbReference>
<evidence type="ECO:0000256" key="2">
    <source>
        <dbReference type="ARBA" id="ARBA00022679"/>
    </source>
</evidence>
<keyword evidence="3 4" id="KW-0949">S-adenosyl-L-methionine</keyword>
<feature type="active site" description="Nucleophile" evidence="4">
    <location>
        <position position="401"/>
    </location>
</feature>
<feature type="binding site" evidence="4">
    <location>
        <position position="374"/>
    </location>
    <ligand>
        <name>S-adenosyl-L-methionine</name>
        <dbReference type="ChEBI" id="CHEBI:59789"/>
    </ligand>
</feature>
<dbReference type="SUPFAM" id="SSF53335">
    <property type="entry name" value="S-adenosyl-L-methionine-dependent methyltransferases"/>
    <property type="match status" value="1"/>
</dbReference>
<dbReference type="NCBIfam" id="TIGR00479">
    <property type="entry name" value="rumA"/>
    <property type="match status" value="1"/>
</dbReference>
<proteinExistence type="inferred from homology"/>
<feature type="domain" description="TRAM" evidence="6">
    <location>
        <begin position="1"/>
        <end position="58"/>
    </location>
</feature>
<dbReference type="InterPro" id="IPR010280">
    <property type="entry name" value="U5_MeTrfase_fam"/>
</dbReference>
<dbReference type="SUPFAM" id="SSF50249">
    <property type="entry name" value="Nucleic acid-binding proteins"/>
    <property type="match status" value="1"/>
</dbReference>
<evidence type="ECO:0000256" key="1">
    <source>
        <dbReference type="ARBA" id="ARBA00022603"/>
    </source>
</evidence>
<evidence type="ECO:0000256" key="4">
    <source>
        <dbReference type="PROSITE-ProRule" id="PRU01024"/>
    </source>
</evidence>
<evidence type="ECO:0000256" key="3">
    <source>
        <dbReference type="ARBA" id="ARBA00022691"/>
    </source>
</evidence>
<dbReference type="InterPro" id="IPR029063">
    <property type="entry name" value="SAM-dependent_MTases_sf"/>
</dbReference>
<evidence type="ECO:0000256" key="5">
    <source>
        <dbReference type="PROSITE-ProRule" id="PRU10015"/>
    </source>
</evidence>
<dbReference type="Gene3D" id="3.40.50.150">
    <property type="entry name" value="Vaccinia Virus protein VP39"/>
    <property type="match status" value="1"/>
</dbReference>
<feature type="binding site" evidence="4">
    <location>
        <position position="327"/>
    </location>
    <ligand>
        <name>S-adenosyl-L-methionine</name>
        <dbReference type="ChEBI" id="CHEBI:59789"/>
    </ligand>
</feature>
<accession>A0A2S0KMI7</accession>
<dbReference type="KEGG" id="fsa:C5Q98_02810"/>
<dbReference type="Pfam" id="PF05958">
    <property type="entry name" value="tRNA_U5-meth_tr"/>
    <property type="match status" value="1"/>
</dbReference>
<reference evidence="8" key="1">
    <citation type="submission" date="2018-02" db="EMBL/GenBank/DDBJ databases">
        <authorList>
            <person name="Holder M.E."/>
            <person name="Ajami N.J."/>
            <person name="Petrosino J.F."/>
        </authorList>
    </citation>
    <scope>NUCLEOTIDE SEQUENCE [LARGE SCALE GENOMIC DNA]</scope>
    <source>
        <strain evidence="8">CCUG 47711</strain>
    </source>
</reference>